<sequence length="386" mass="39649">MSGSCLRGSAAIVGAALAGLGEAPGRSSEDIAIEASVRALAEAGLTTRHVDAVFGSLPGNANPLSALLIAEMLGIQPKFTDNNRTGGSTFLSYTLMAAMALKEGLCETALIFYGSNQRTASGKLVSSVKPFAYEAPYAPIFPATSYALAASRHMHAYGTTREQLAAVAVAARAWANLNPQAFMRGPLSVADVLASRMVSSPLTVRDCCLVTDGGAAIVMTRADRARHLPKKPVYLLGAAAATTHMNIVAMADLTRTAAVDSGQRAMAMAGVAPRDIDVVELYDAFTINTILFLEDLGFCAKGEGGAFVASGAIAPGGALPVNTNGGGLSCVHPGMYGMFTLVEAVQQLRGEAGERQVAGAELALCHGNGGVLSSQITNVLGTEATL</sequence>
<name>A0A7Y6NQQ3_9BURK</name>
<dbReference type="PANTHER" id="PTHR42870:SF1">
    <property type="entry name" value="NON-SPECIFIC LIPID-TRANSFER PROTEIN-LIKE 2"/>
    <property type="match status" value="1"/>
</dbReference>
<evidence type="ECO:0000259" key="1">
    <source>
        <dbReference type="Pfam" id="PF22691"/>
    </source>
</evidence>
<dbReference type="InterPro" id="IPR002155">
    <property type="entry name" value="Thiolase"/>
</dbReference>
<dbReference type="GO" id="GO:0003988">
    <property type="term" value="F:acetyl-CoA C-acyltransferase activity"/>
    <property type="evidence" value="ECO:0007669"/>
    <property type="project" value="UniProtKB-ARBA"/>
</dbReference>
<dbReference type="InterPro" id="IPR016039">
    <property type="entry name" value="Thiolase-like"/>
</dbReference>
<reference evidence="2 3" key="1">
    <citation type="submission" date="2020-06" db="EMBL/GenBank/DDBJ databases">
        <title>Schlegella sp. ID0723 isolated from air conditioner.</title>
        <authorList>
            <person name="Kim D.Y."/>
            <person name="Kim D.-U."/>
        </authorList>
    </citation>
    <scope>NUCLEOTIDE SEQUENCE [LARGE SCALE GENOMIC DNA]</scope>
    <source>
        <strain evidence="2 3">ID0723</strain>
    </source>
</reference>
<keyword evidence="3" id="KW-1185">Reference proteome</keyword>
<evidence type="ECO:0000313" key="3">
    <source>
        <dbReference type="Proteomes" id="UP000529637"/>
    </source>
</evidence>
<dbReference type="InterPro" id="IPR055140">
    <property type="entry name" value="Thiolase_C_2"/>
</dbReference>
<dbReference type="PANTHER" id="PTHR42870">
    <property type="entry name" value="ACETYL-COA C-ACETYLTRANSFERASE"/>
    <property type="match status" value="1"/>
</dbReference>
<dbReference type="PIRSF" id="PIRSF000429">
    <property type="entry name" value="Ac-CoA_Ac_transf"/>
    <property type="match status" value="1"/>
</dbReference>
<organism evidence="2 3">
    <name type="scientific">Piscinibacter koreensis</name>
    <dbReference type="NCBI Taxonomy" id="2742824"/>
    <lineage>
        <taxon>Bacteria</taxon>
        <taxon>Pseudomonadati</taxon>
        <taxon>Pseudomonadota</taxon>
        <taxon>Betaproteobacteria</taxon>
        <taxon>Burkholderiales</taxon>
        <taxon>Sphaerotilaceae</taxon>
        <taxon>Piscinibacter</taxon>
    </lineage>
</organism>
<feature type="domain" description="Thiolase C-terminal" evidence="1">
    <location>
        <begin position="239"/>
        <end position="382"/>
    </location>
</feature>
<dbReference type="SUPFAM" id="SSF53901">
    <property type="entry name" value="Thiolase-like"/>
    <property type="match status" value="2"/>
</dbReference>
<dbReference type="AlphaFoldDB" id="A0A7Y6NQQ3"/>
<dbReference type="EMBL" id="JABWMJ010000008">
    <property type="protein sequence ID" value="NUZ07462.1"/>
    <property type="molecule type" value="Genomic_DNA"/>
</dbReference>
<comment type="caution">
    <text evidence="2">The sequence shown here is derived from an EMBL/GenBank/DDBJ whole genome shotgun (WGS) entry which is preliminary data.</text>
</comment>
<gene>
    <name evidence="2" type="ORF">HQN59_16990</name>
</gene>
<dbReference type="Gene3D" id="3.40.47.10">
    <property type="match status" value="1"/>
</dbReference>
<dbReference type="RefSeq" id="WP_176070311.1">
    <property type="nucleotide sequence ID" value="NZ_JABWMJ010000008.1"/>
</dbReference>
<dbReference type="Pfam" id="PF22691">
    <property type="entry name" value="Thiolase_C_1"/>
    <property type="match status" value="1"/>
</dbReference>
<dbReference type="CDD" id="cd00829">
    <property type="entry name" value="SCP-x_thiolase"/>
    <property type="match status" value="1"/>
</dbReference>
<proteinExistence type="predicted"/>
<protein>
    <submittedName>
        <fullName evidence="2">Thiolase</fullName>
    </submittedName>
</protein>
<dbReference type="NCBIfam" id="NF004811">
    <property type="entry name" value="PRK06158.1"/>
    <property type="match status" value="1"/>
</dbReference>
<dbReference type="Proteomes" id="UP000529637">
    <property type="component" value="Unassembled WGS sequence"/>
</dbReference>
<accession>A0A7Y6NQQ3</accession>
<evidence type="ECO:0000313" key="2">
    <source>
        <dbReference type="EMBL" id="NUZ07462.1"/>
    </source>
</evidence>